<dbReference type="AlphaFoldDB" id="A0A8S2G7E2"/>
<dbReference type="InterPro" id="IPR012582">
    <property type="entry name" value="DNAPKcs_CC3"/>
</dbReference>
<evidence type="ECO:0000313" key="2">
    <source>
        <dbReference type="EMBL" id="CAF1627650.1"/>
    </source>
</evidence>
<accession>A0A8S2G7E2</accession>
<dbReference type="Proteomes" id="UP000682733">
    <property type="component" value="Unassembled WGS sequence"/>
</dbReference>
<reference evidence="2" key="1">
    <citation type="submission" date="2021-02" db="EMBL/GenBank/DDBJ databases">
        <authorList>
            <person name="Nowell W R."/>
        </authorList>
    </citation>
    <scope>NUCLEOTIDE SEQUENCE</scope>
</reference>
<dbReference type="EMBL" id="CAJOBA010083253">
    <property type="protein sequence ID" value="CAF4451586.1"/>
    <property type="molecule type" value="Genomic_DNA"/>
</dbReference>
<dbReference type="Pfam" id="PF08163">
    <property type="entry name" value="DNAPKcs_CC3"/>
    <property type="match status" value="1"/>
</dbReference>
<dbReference type="GO" id="GO:0005634">
    <property type="term" value="C:nucleus"/>
    <property type="evidence" value="ECO:0007669"/>
    <property type="project" value="InterPro"/>
</dbReference>
<name>A0A8S2G7E2_9BILA</name>
<dbReference type="Proteomes" id="UP000677228">
    <property type="component" value="Unassembled WGS sequence"/>
</dbReference>
<sequence>LSEYYEKAKRTVLSVLRKNILLSTTNSQQGNLQIQNQPPPRYLSSEYLCGSSLAGELAIFDYISSAVVSQQQQQTNLNKSISLSQSRSQTFLSKIQNGESNDDAPTLEFEDEYTDFLDMEVDIESASMYGDDDLFIKTDMPIWMLYLHKKFSDPTTHTNYFYYVSLFIPILYLNHIQDFG</sequence>
<dbReference type="EMBL" id="CAJNOK010057878">
    <property type="protein sequence ID" value="CAF1627650.1"/>
    <property type="molecule type" value="Genomic_DNA"/>
</dbReference>
<protein>
    <recommendedName>
        <fullName evidence="1">DNA-dependent protein kinase catalytic subunit CC3 domain-containing protein</fullName>
    </recommendedName>
</protein>
<comment type="caution">
    <text evidence="2">The sequence shown here is derived from an EMBL/GenBank/DDBJ whole genome shotgun (WGS) entry which is preliminary data.</text>
</comment>
<feature type="domain" description="DNA-dependent protein kinase catalytic subunit CC3" evidence="1">
    <location>
        <begin position="9"/>
        <end position="174"/>
    </location>
</feature>
<gene>
    <name evidence="2" type="ORF">OVA965_LOCUS43545</name>
    <name evidence="3" type="ORF">TMI583_LOCUS45851</name>
</gene>
<feature type="non-terminal residue" evidence="2">
    <location>
        <position position="1"/>
    </location>
</feature>
<evidence type="ECO:0000313" key="3">
    <source>
        <dbReference type="EMBL" id="CAF4451586.1"/>
    </source>
</evidence>
<evidence type="ECO:0000313" key="4">
    <source>
        <dbReference type="Proteomes" id="UP000677228"/>
    </source>
</evidence>
<proteinExistence type="predicted"/>
<dbReference type="GO" id="GO:0006303">
    <property type="term" value="P:double-strand break repair via nonhomologous end joining"/>
    <property type="evidence" value="ECO:0007669"/>
    <property type="project" value="InterPro"/>
</dbReference>
<organism evidence="2 4">
    <name type="scientific">Didymodactylos carnosus</name>
    <dbReference type="NCBI Taxonomy" id="1234261"/>
    <lineage>
        <taxon>Eukaryota</taxon>
        <taxon>Metazoa</taxon>
        <taxon>Spiralia</taxon>
        <taxon>Gnathifera</taxon>
        <taxon>Rotifera</taxon>
        <taxon>Eurotatoria</taxon>
        <taxon>Bdelloidea</taxon>
        <taxon>Philodinida</taxon>
        <taxon>Philodinidae</taxon>
        <taxon>Didymodactylos</taxon>
    </lineage>
</organism>
<evidence type="ECO:0000259" key="1">
    <source>
        <dbReference type="Pfam" id="PF08163"/>
    </source>
</evidence>